<dbReference type="GO" id="GO:0005886">
    <property type="term" value="C:plasma membrane"/>
    <property type="evidence" value="ECO:0007669"/>
    <property type="project" value="UniProtKB-SubCell"/>
</dbReference>
<dbReference type="InterPro" id="IPR003838">
    <property type="entry name" value="ABC3_permease_C"/>
</dbReference>
<protein>
    <submittedName>
        <fullName evidence="8">FtsX-like permease family protein</fullName>
    </submittedName>
</protein>
<keyword evidence="3 6" id="KW-0812">Transmembrane</keyword>
<evidence type="ECO:0000256" key="4">
    <source>
        <dbReference type="ARBA" id="ARBA00022989"/>
    </source>
</evidence>
<feature type="domain" description="ABC3 transporter permease C-terminal" evidence="7">
    <location>
        <begin position="354"/>
        <end position="481"/>
    </location>
</feature>
<comment type="subcellular location">
    <subcellularLocation>
        <location evidence="1">Cell membrane</location>
        <topology evidence="1">Multi-pass membrane protein</topology>
    </subcellularLocation>
</comment>
<dbReference type="AlphaFoldDB" id="A0AAJ5W0J6"/>
<dbReference type="InterPro" id="IPR038766">
    <property type="entry name" value="Membrane_comp_ABC_pdt"/>
</dbReference>
<feature type="transmembrane region" description="Helical" evidence="6">
    <location>
        <begin position="444"/>
        <end position="471"/>
    </location>
</feature>
<evidence type="ECO:0000313" key="9">
    <source>
        <dbReference type="Proteomes" id="UP001213972"/>
    </source>
</evidence>
<dbReference type="EMBL" id="CP119321">
    <property type="protein sequence ID" value="WEK13527.1"/>
    <property type="molecule type" value="Genomic_DNA"/>
</dbReference>
<accession>A0AAJ5W0J6</accession>
<feature type="transmembrane region" description="Helical" evidence="6">
    <location>
        <begin position="305"/>
        <end position="329"/>
    </location>
</feature>
<sequence length="487" mass="49557">MTAVAERMPMTASVARGAGRLAWLRERGMGATILVAAISTAFGVALISATGYIGAAMLATPTYGTSDTLAVVVGILGMLLLAVAVYVAAIVTANTFATIVAGRTRRIALLRLIGASARSQRTEIASQGFIVGAIGAVTGLVLGTAATAVAIPILGRALGGDVAYDVLQPTLVLPAVAVTLTTWAAAWAGSRRVLTVTPLQALGGSVEQTHEDVSAHRGRNAVTVVLGALGILLLVGGLLLGLLSPLGVVVAFFGGLFSFTALTLAAAVIMPPLLRLTGRLFGRSATARLAAENALRYPERSSRMAIGVVMGVALVTMFAVAAESAKALITASSGGEPDLYFSQMVDSFAGVMMALVAVSAVIAAVGLVNLLTIGVVQRRRELGLLRALGLTARQVRSMVLLEATHVTVTALAFGLVLGTAYGWVAAQSVLGSVPMPPLWQAPTLVLPAVPVGPTLVVVAATAVLTLIAAVVPTRLATRATPVEVLAE</sequence>
<evidence type="ECO:0000313" key="8">
    <source>
        <dbReference type="EMBL" id="WEK13527.1"/>
    </source>
</evidence>
<feature type="transmembrane region" description="Helical" evidence="6">
    <location>
        <begin position="166"/>
        <end position="188"/>
    </location>
</feature>
<dbReference type="Proteomes" id="UP001213972">
    <property type="component" value="Chromosome"/>
</dbReference>
<keyword evidence="4 6" id="KW-1133">Transmembrane helix</keyword>
<evidence type="ECO:0000256" key="3">
    <source>
        <dbReference type="ARBA" id="ARBA00022692"/>
    </source>
</evidence>
<feature type="transmembrane region" description="Helical" evidence="6">
    <location>
        <begin position="349"/>
        <end position="376"/>
    </location>
</feature>
<keyword evidence="2" id="KW-1003">Cell membrane</keyword>
<name>A0AAJ5W0J6_9MICO</name>
<feature type="transmembrane region" description="Helical" evidence="6">
    <location>
        <begin position="69"/>
        <end position="102"/>
    </location>
</feature>
<proteinExistence type="predicted"/>
<feature type="transmembrane region" description="Helical" evidence="6">
    <location>
        <begin position="397"/>
        <end position="424"/>
    </location>
</feature>
<evidence type="ECO:0000256" key="1">
    <source>
        <dbReference type="ARBA" id="ARBA00004651"/>
    </source>
</evidence>
<gene>
    <name evidence="8" type="ORF">P0Y48_13880</name>
</gene>
<dbReference type="Pfam" id="PF02687">
    <property type="entry name" value="FtsX"/>
    <property type="match status" value="2"/>
</dbReference>
<evidence type="ECO:0000259" key="7">
    <source>
        <dbReference type="Pfam" id="PF02687"/>
    </source>
</evidence>
<dbReference type="PANTHER" id="PTHR30287:SF1">
    <property type="entry name" value="INNER MEMBRANE PROTEIN"/>
    <property type="match status" value="1"/>
</dbReference>
<feature type="transmembrane region" description="Helical" evidence="6">
    <location>
        <begin position="128"/>
        <end position="154"/>
    </location>
</feature>
<organism evidence="8 9">
    <name type="scientific">Candidatus Microbacterium phytovorans</name>
    <dbReference type="NCBI Taxonomy" id="3121374"/>
    <lineage>
        <taxon>Bacteria</taxon>
        <taxon>Bacillati</taxon>
        <taxon>Actinomycetota</taxon>
        <taxon>Actinomycetes</taxon>
        <taxon>Micrococcales</taxon>
        <taxon>Microbacteriaceae</taxon>
        <taxon>Microbacterium</taxon>
    </lineage>
</organism>
<evidence type="ECO:0000256" key="6">
    <source>
        <dbReference type="SAM" id="Phobius"/>
    </source>
</evidence>
<feature type="transmembrane region" description="Helical" evidence="6">
    <location>
        <begin position="249"/>
        <end position="274"/>
    </location>
</feature>
<feature type="transmembrane region" description="Helical" evidence="6">
    <location>
        <begin position="33"/>
        <end position="57"/>
    </location>
</feature>
<evidence type="ECO:0000256" key="2">
    <source>
        <dbReference type="ARBA" id="ARBA00022475"/>
    </source>
</evidence>
<dbReference type="PANTHER" id="PTHR30287">
    <property type="entry name" value="MEMBRANE COMPONENT OF PREDICTED ABC SUPERFAMILY METABOLITE UPTAKE TRANSPORTER"/>
    <property type="match status" value="1"/>
</dbReference>
<keyword evidence="5 6" id="KW-0472">Membrane</keyword>
<feature type="transmembrane region" description="Helical" evidence="6">
    <location>
        <begin position="221"/>
        <end position="243"/>
    </location>
</feature>
<feature type="domain" description="ABC3 transporter permease C-terminal" evidence="7">
    <location>
        <begin position="79"/>
        <end position="197"/>
    </location>
</feature>
<reference evidence="8" key="1">
    <citation type="submission" date="2023-03" db="EMBL/GenBank/DDBJ databases">
        <title>Andean soil-derived lignocellulolytic bacterial consortium as a source of novel taxa and putative plastic-active enzymes.</title>
        <authorList>
            <person name="Diaz-Garcia L."/>
            <person name="Chuvochina M."/>
            <person name="Feuerriegel G."/>
            <person name="Bunk B."/>
            <person name="Sproer C."/>
            <person name="Streit W.R."/>
            <person name="Rodriguez L.M."/>
            <person name="Overmann J."/>
            <person name="Jimenez D.J."/>
        </authorList>
    </citation>
    <scope>NUCLEOTIDE SEQUENCE</scope>
    <source>
        <strain evidence="8">MAG 4610</strain>
    </source>
</reference>
<evidence type="ECO:0000256" key="5">
    <source>
        <dbReference type="ARBA" id="ARBA00023136"/>
    </source>
</evidence>